<dbReference type="EMBL" id="JABSTQ010001459">
    <property type="protein sequence ID" value="KAG0444802.1"/>
    <property type="molecule type" value="Genomic_DNA"/>
</dbReference>
<evidence type="ECO:0000313" key="1">
    <source>
        <dbReference type="EMBL" id="KAG0444802.1"/>
    </source>
</evidence>
<keyword evidence="2" id="KW-1185">Reference proteome</keyword>
<sequence>MMLTEQAVIFAWSEDFALRLHTTTLRAVVRGMLLQQLAAKRKVTSFYRDDEQHTSVHKIAADSKKGENRRCLFFTR</sequence>
<name>A0AC60R011_IXOPE</name>
<accession>A0AC60R011</accession>
<proteinExistence type="predicted"/>
<organism evidence="1 2">
    <name type="scientific">Ixodes persulcatus</name>
    <name type="common">Taiga tick</name>
    <dbReference type="NCBI Taxonomy" id="34615"/>
    <lineage>
        <taxon>Eukaryota</taxon>
        <taxon>Metazoa</taxon>
        <taxon>Ecdysozoa</taxon>
        <taxon>Arthropoda</taxon>
        <taxon>Chelicerata</taxon>
        <taxon>Arachnida</taxon>
        <taxon>Acari</taxon>
        <taxon>Parasitiformes</taxon>
        <taxon>Ixodida</taxon>
        <taxon>Ixodoidea</taxon>
        <taxon>Ixodidae</taxon>
        <taxon>Ixodinae</taxon>
        <taxon>Ixodes</taxon>
    </lineage>
</organism>
<reference evidence="1 2" key="1">
    <citation type="journal article" date="2020" name="Cell">
        <title>Large-Scale Comparative Analyses of Tick Genomes Elucidate Their Genetic Diversity and Vector Capacities.</title>
        <authorList>
            <consortium name="Tick Genome and Microbiome Consortium (TIGMIC)"/>
            <person name="Jia N."/>
            <person name="Wang J."/>
            <person name="Shi W."/>
            <person name="Du L."/>
            <person name="Sun Y."/>
            <person name="Zhan W."/>
            <person name="Jiang J.F."/>
            <person name="Wang Q."/>
            <person name="Zhang B."/>
            <person name="Ji P."/>
            <person name="Bell-Sakyi L."/>
            <person name="Cui X.M."/>
            <person name="Yuan T.T."/>
            <person name="Jiang B.G."/>
            <person name="Yang W.F."/>
            <person name="Lam T.T."/>
            <person name="Chang Q.C."/>
            <person name="Ding S.J."/>
            <person name="Wang X.J."/>
            <person name="Zhu J.G."/>
            <person name="Ruan X.D."/>
            <person name="Zhao L."/>
            <person name="Wei J.T."/>
            <person name="Ye R.Z."/>
            <person name="Que T.C."/>
            <person name="Du C.H."/>
            <person name="Zhou Y.H."/>
            <person name="Cheng J.X."/>
            <person name="Dai P.F."/>
            <person name="Guo W.B."/>
            <person name="Han X.H."/>
            <person name="Huang E.J."/>
            <person name="Li L.F."/>
            <person name="Wei W."/>
            <person name="Gao Y.C."/>
            <person name="Liu J.Z."/>
            <person name="Shao H.Z."/>
            <person name="Wang X."/>
            <person name="Wang C.C."/>
            <person name="Yang T.C."/>
            <person name="Huo Q.B."/>
            <person name="Li W."/>
            <person name="Chen H.Y."/>
            <person name="Chen S.E."/>
            <person name="Zhou L.G."/>
            <person name="Ni X.B."/>
            <person name="Tian J.H."/>
            <person name="Sheng Y."/>
            <person name="Liu T."/>
            <person name="Pan Y.S."/>
            <person name="Xia L.Y."/>
            <person name="Li J."/>
            <person name="Zhao F."/>
            <person name="Cao W.C."/>
        </authorList>
    </citation>
    <scope>NUCLEOTIDE SEQUENCE [LARGE SCALE GENOMIC DNA]</scope>
    <source>
        <strain evidence="1">Iper-2018</strain>
    </source>
</reference>
<protein>
    <submittedName>
        <fullName evidence="1">Uncharacterized protein</fullName>
    </submittedName>
</protein>
<gene>
    <name evidence="1" type="ORF">HPB47_013365</name>
</gene>
<comment type="caution">
    <text evidence="1">The sequence shown here is derived from an EMBL/GenBank/DDBJ whole genome shotgun (WGS) entry which is preliminary data.</text>
</comment>
<evidence type="ECO:0000313" key="2">
    <source>
        <dbReference type="Proteomes" id="UP000805193"/>
    </source>
</evidence>
<dbReference type="Proteomes" id="UP000805193">
    <property type="component" value="Unassembled WGS sequence"/>
</dbReference>